<evidence type="ECO:0000259" key="6">
    <source>
        <dbReference type="Pfam" id="PF03328"/>
    </source>
</evidence>
<keyword evidence="2 5" id="KW-0479">Metal-binding</keyword>
<keyword evidence="7" id="KW-0456">Lyase</keyword>
<dbReference type="PANTHER" id="PTHR32308">
    <property type="entry name" value="LYASE BETA SUBUNIT, PUTATIVE (AFU_ORTHOLOGUE AFUA_4G13030)-RELATED"/>
    <property type="match status" value="1"/>
</dbReference>
<dbReference type="EMBL" id="PNYB01000008">
    <property type="protein sequence ID" value="PMS25060.1"/>
    <property type="molecule type" value="Genomic_DNA"/>
</dbReference>
<sequence length="284" mass="30666">MSTQTPFAPQSYLFVPGSRPERFAKALSSGADAVILDLEDAVEPAAKDAARETVAAWASRHQPVLVRINGRDTPWFDQDVQLGALKGVAGIILPKAEHLDDIVKVVSSAKRKVPIFPIIETAQGMWSAMEIANAPCVKRLMFGTLDFIAEMETDDDRDALNAYRAHLALVSRVSGIEKPIDGVTPDIHDTDRLAADARNGKQHGFGGKLCIHPKQIATVHACYGPSEHDLDWAARVIDAVSRSGGGATTVDGKMVDRPVVLRAQRLLASGAHRRADMPVQLPSD</sequence>
<evidence type="ECO:0000313" key="8">
    <source>
        <dbReference type="Proteomes" id="UP000235347"/>
    </source>
</evidence>
<name>A0A2N7W6M4_9BURK</name>
<gene>
    <name evidence="7" type="ORF">C0Z19_12210</name>
</gene>
<feature type="binding site" evidence="4">
    <location>
        <position position="120"/>
    </location>
    <ligand>
        <name>substrate</name>
    </ligand>
</feature>
<evidence type="ECO:0000256" key="2">
    <source>
        <dbReference type="ARBA" id="ARBA00022723"/>
    </source>
</evidence>
<comment type="caution">
    <text evidence="7">The sequence shown here is derived from an EMBL/GenBank/DDBJ whole genome shotgun (WGS) entry which is preliminary data.</text>
</comment>
<organism evidence="7 8">
    <name type="scientific">Trinickia soli</name>
    <dbReference type="NCBI Taxonomy" id="380675"/>
    <lineage>
        <taxon>Bacteria</taxon>
        <taxon>Pseudomonadati</taxon>
        <taxon>Pseudomonadota</taxon>
        <taxon>Betaproteobacteria</taxon>
        <taxon>Burkholderiales</taxon>
        <taxon>Burkholderiaceae</taxon>
        <taxon>Trinickia</taxon>
    </lineage>
</organism>
<dbReference type="SUPFAM" id="SSF51621">
    <property type="entry name" value="Phosphoenolpyruvate/pyruvate domain"/>
    <property type="match status" value="1"/>
</dbReference>
<protein>
    <submittedName>
        <fullName evidence="7">CoA ester lyase</fullName>
    </submittedName>
</protein>
<evidence type="ECO:0000256" key="4">
    <source>
        <dbReference type="PIRSR" id="PIRSR015582-1"/>
    </source>
</evidence>
<evidence type="ECO:0000313" key="7">
    <source>
        <dbReference type="EMBL" id="PMS25060.1"/>
    </source>
</evidence>
<dbReference type="PANTHER" id="PTHR32308:SF10">
    <property type="entry name" value="CITRATE LYASE SUBUNIT BETA"/>
    <property type="match status" value="1"/>
</dbReference>
<evidence type="ECO:0000256" key="1">
    <source>
        <dbReference type="ARBA" id="ARBA00001946"/>
    </source>
</evidence>
<proteinExistence type="predicted"/>
<dbReference type="GO" id="GO:0000287">
    <property type="term" value="F:magnesium ion binding"/>
    <property type="evidence" value="ECO:0007669"/>
    <property type="project" value="TreeGrafter"/>
</dbReference>
<dbReference type="Gene3D" id="3.20.20.60">
    <property type="entry name" value="Phosphoenolpyruvate-binding domains"/>
    <property type="match status" value="1"/>
</dbReference>
<keyword evidence="8" id="KW-1185">Reference proteome</keyword>
<dbReference type="Pfam" id="PF03328">
    <property type="entry name" value="HpcH_HpaI"/>
    <property type="match status" value="1"/>
</dbReference>
<comment type="cofactor">
    <cofactor evidence="1">
        <name>Mg(2+)</name>
        <dbReference type="ChEBI" id="CHEBI:18420"/>
    </cofactor>
</comment>
<feature type="binding site" evidence="4">
    <location>
        <position position="67"/>
    </location>
    <ligand>
        <name>substrate</name>
    </ligand>
</feature>
<dbReference type="GO" id="GO:0016829">
    <property type="term" value="F:lyase activity"/>
    <property type="evidence" value="ECO:0007669"/>
    <property type="project" value="UniProtKB-KW"/>
</dbReference>
<dbReference type="InterPro" id="IPR015813">
    <property type="entry name" value="Pyrv/PenolPyrv_kinase-like_dom"/>
</dbReference>
<evidence type="ECO:0000256" key="3">
    <source>
        <dbReference type="ARBA" id="ARBA00022842"/>
    </source>
</evidence>
<dbReference type="PIRSF" id="PIRSF015582">
    <property type="entry name" value="Cit_lyase_B"/>
    <property type="match status" value="1"/>
</dbReference>
<evidence type="ECO:0000256" key="5">
    <source>
        <dbReference type="PIRSR" id="PIRSR015582-2"/>
    </source>
</evidence>
<feature type="binding site" evidence="5">
    <location>
        <position position="146"/>
    </location>
    <ligand>
        <name>Mg(2+)</name>
        <dbReference type="ChEBI" id="CHEBI:18420"/>
    </ligand>
</feature>
<dbReference type="InterPro" id="IPR040442">
    <property type="entry name" value="Pyrv_kinase-like_dom_sf"/>
</dbReference>
<feature type="domain" description="HpcH/HpaI aldolase/citrate lyase" evidence="6">
    <location>
        <begin position="10"/>
        <end position="213"/>
    </location>
</feature>
<accession>A0A2N7W6M4</accession>
<dbReference type="GO" id="GO:0006107">
    <property type="term" value="P:oxaloacetate metabolic process"/>
    <property type="evidence" value="ECO:0007669"/>
    <property type="project" value="TreeGrafter"/>
</dbReference>
<dbReference type="RefSeq" id="WP_102610062.1">
    <property type="nucleotide sequence ID" value="NZ_CADIKD010000002.1"/>
</dbReference>
<dbReference type="InterPro" id="IPR011206">
    <property type="entry name" value="Citrate_lyase_beta/mcl1/mcl2"/>
</dbReference>
<dbReference type="AlphaFoldDB" id="A0A2N7W6M4"/>
<dbReference type="Proteomes" id="UP000235347">
    <property type="component" value="Unassembled WGS sequence"/>
</dbReference>
<keyword evidence="3 5" id="KW-0460">Magnesium</keyword>
<feature type="binding site" evidence="5">
    <location>
        <position position="120"/>
    </location>
    <ligand>
        <name>Mg(2+)</name>
        <dbReference type="ChEBI" id="CHEBI:18420"/>
    </ligand>
</feature>
<dbReference type="InterPro" id="IPR005000">
    <property type="entry name" value="Aldolase/citrate-lyase_domain"/>
</dbReference>
<reference evidence="7 8" key="1">
    <citation type="submission" date="2018-01" db="EMBL/GenBank/DDBJ databases">
        <title>Whole genome analyses suggest that Burkholderia sensu lato contains two further novel genera in the rhizoxinica-symbiotica group Mycetohabitans gen. nov., and Trinickia gen. nov.: implications for the evolution of diazotrophy and nodulation in the Burkholderiaceae.</title>
        <authorList>
            <person name="Estrada-de los Santos P."/>
            <person name="Palmer M."/>
            <person name="Chavez-Ramirez B."/>
            <person name="Beukes C."/>
            <person name="Steenkamp E.T."/>
            <person name="Hirsch A.M."/>
            <person name="Manyaka P."/>
            <person name="Maluk M."/>
            <person name="Lafos M."/>
            <person name="Crook M."/>
            <person name="Gross E."/>
            <person name="Simon M.F."/>
            <person name="Bueno dos Reis Junior F."/>
            <person name="Poole P.S."/>
            <person name="Venter S.N."/>
            <person name="James E.K."/>
        </authorList>
    </citation>
    <scope>NUCLEOTIDE SEQUENCE [LARGE SCALE GENOMIC DNA]</scope>
    <source>
        <strain evidence="7 8">GP25-8</strain>
    </source>
</reference>